<evidence type="ECO:0008006" key="4">
    <source>
        <dbReference type="Google" id="ProtNLM"/>
    </source>
</evidence>
<name>A0ABP9W9M4_9DEIO</name>
<feature type="region of interest" description="Disordered" evidence="1">
    <location>
        <begin position="116"/>
        <end position="245"/>
    </location>
</feature>
<organism evidence="2 3">
    <name type="scientific">Deinococcus carri</name>
    <dbReference type="NCBI Taxonomy" id="1211323"/>
    <lineage>
        <taxon>Bacteria</taxon>
        <taxon>Thermotogati</taxon>
        <taxon>Deinococcota</taxon>
        <taxon>Deinococci</taxon>
        <taxon>Deinococcales</taxon>
        <taxon>Deinococcaceae</taxon>
        <taxon>Deinococcus</taxon>
    </lineage>
</organism>
<dbReference type="Proteomes" id="UP001401887">
    <property type="component" value="Unassembled WGS sequence"/>
</dbReference>
<gene>
    <name evidence="2" type="ORF">Dcar01_02799</name>
</gene>
<feature type="compositionally biased region" description="Polar residues" evidence="1">
    <location>
        <begin position="138"/>
        <end position="165"/>
    </location>
</feature>
<reference evidence="2 3" key="1">
    <citation type="submission" date="2024-02" db="EMBL/GenBank/DDBJ databases">
        <title>Deinococcus carri NBRC 110142.</title>
        <authorList>
            <person name="Ichikawa N."/>
            <person name="Katano-Makiyama Y."/>
            <person name="Hidaka K."/>
        </authorList>
    </citation>
    <scope>NUCLEOTIDE SEQUENCE [LARGE SCALE GENOMIC DNA]</scope>
    <source>
        <strain evidence="2 3">NBRC 110142</strain>
    </source>
</reference>
<protein>
    <recommendedName>
        <fullName evidence="4">DUF1376 domain-containing protein</fullName>
    </recommendedName>
</protein>
<proteinExistence type="predicted"/>
<evidence type="ECO:0000256" key="1">
    <source>
        <dbReference type="SAM" id="MobiDB-lite"/>
    </source>
</evidence>
<dbReference type="EMBL" id="BAABRP010000012">
    <property type="protein sequence ID" value="GAA5514050.1"/>
    <property type="molecule type" value="Genomic_DNA"/>
</dbReference>
<feature type="compositionally biased region" description="Low complexity" evidence="1">
    <location>
        <begin position="172"/>
        <end position="184"/>
    </location>
</feature>
<feature type="compositionally biased region" description="Low complexity" evidence="1">
    <location>
        <begin position="216"/>
        <end position="235"/>
    </location>
</feature>
<evidence type="ECO:0000313" key="2">
    <source>
        <dbReference type="EMBL" id="GAA5514050.1"/>
    </source>
</evidence>
<dbReference type="RefSeq" id="WP_345466274.1">
    <property type="nucleotide sequence ID" value="NZ_BAABRP010000012.1"/>
</dbReference>
<feature type="compositionally biased region" description="Basic and acidic residues" evidence="1">
    <location>
        <begin position="125"/>
        <end position="136"/>
    </location>
</feature>
<evidence type="ECO:0000313" key="3">
    <source>
        <dbReference type="Proteomes" id="UP001401887"/>
    </source>
</evidence>
<keyword evidence="3" id="KW-1185">Reference proteome</keyword>
<comment type="caution">
    <text evidence="2">The sequence shown here is derived from an EMBL/GenBank/DDBJ whole genome shotgun (WGS) entry which is preliminary data.</text>
</comment>
<accession>A0ABP9W9M4</accession>
<sequence>MSRNTAMSLVAQFLGRQNTIPIPVPFVQLTGDYTSAAFLAQCLYWGDRTTDADGWFHKSHEEWAEELLLSPDQVRRCVKSCASMIEVKRKGVPARNYYRANREAVAEALERLAFESQNPTTRCGETQHLDADKPRDSTLGNPTASRTENPASISKPTAEPTQSLQTEEEEGSATNLSLSSTAAAVPGHQEKPGRRNPSGAERAGAPDGASPANALTFTGQGNATANAGADNATSTEKVPDAAAARPGEVVLRREMGHSFYEELLSEDPDRVAWGDLPPARIAELRLAAKADAKARKLHKWRTPFIALLDAEIVPAQPATIPTKSSVNDLVRARLQGAKP</sequence>